<evidence type="ECO:0008006" key="2">
    <source>
        <dbReference type="Google" id="ProtNLM"/>
    </source>
</evidence>
<organism evidence="1">
    <name type="scientific">viral metagenome</name>
    <dbReference type="NCBI Taxonomy" id="1070528"/>
    <lineage>
        <taxon>unclassified sequences</taxon>
        <taxon>metagenomes</taxon>
        <taxon>organismal metagenomes</taxon>
    </lineage>
</organism>
<dbReference type="AlphaFoldDB" id="A0A6C0I0Y4"/>
<accession>A0A6C0I0Y4</accession>
<name>A0A6C0I0Y4_9ZZZZ</name>
<reference evidence="1" key="1">
    <citation type="journal article" date="2020" name="Nature">
        <title>Giant virus diversity and host interactions through global metagenomics.</title>
        <authorList>
            <person name="Schulz F."/>
            <person name="Roux S."/>
            <person name="Paez-Espino D."/>
            <person name="Jungbluth S."/>
            <person name="Walsh D.A."/>
            <person name="Denef V.J."/>
            <person name="McMahon K.D."/>
            <person name="Konstantinidis K.T."/>
            <person name="Eloe-Fadrosh E.A."/>
            <person name="Kyrpides N.C."/>
            <person name="Woyke T."/>
        </authorList>
    </citation>
    <scope>NUCLEOTIDE SEQUENCE</scope>
    <source>
        <strain evidence="1">GVMAG-M-3300023184-184</strain>
    </source>
</reference>
<proteinExistence type="predicted"/>
<dbReference type="SUPFAM" id="SSF53448">
    <property type="entry name" value="Nucleotide-diphospho-sugar transferases"/>
    <property type="match status" value="1"/>
</dbReference>
<dbReference type="InterPro" id="IPR029044">
    <property type="entry name" value="Nucleotide-diphossugar_trans"/>
</dbReference>
<protein>
    <recommendedName>
        <fullName evidence="2">Nucleotide-diphospho-sugar transferase domain-containing protein</fullName>
    </recommendedName>
</protein>
<evidence type="ECO:0000313" key="1">
    <source>
        <dbReference type="EMBL" id="QHT86016.1"/>
    </source>
</evidence>
<dbReference type="EMBL" id="MN740057">
    <property type="protein sequence ID" value="QHT86016.1"/>
    <property type="molecule type" value="Genomic_DNA"/>
</dbReference>
<sequence>MSAIVYIHKGDSFYLNYIFKITRNSNPMQRIIFIGDDENKKYSDIFNLEFYYINDFSISEFNYKHYSVNPEPYEKFCYDRWIILNNFLKQTQIEIDNIIYSDSDNAFFMNIDELLKSNEITYYNVLYLGNSMIVCPNVFIAKKNVFEIISNGIIEFFNQDNKIIEEIIETKKWYYNDDINHFSDMFILKYILDNKPNIYKANICYINIYDKPLIKFNNFTLDCNYNNIKDKIILKDKLPFIEDKQLFNIHFAGSSKKEIIHFMEFCNNYV</sequence>